<keyword evidence="7" id="KW-0812">Transmembrane</keyword>
<feature type="region of interest" description="Disordered" evidence="6">
    <location>
        <begin position="229"/>
        <end position="309"/>
    </location>
</feature>
<dbReference type="GO" id="GO:0005634">
    <property type="term" value="C:nucleus"/>
    <property type="evidence" value="ECO:0007669"/>
    <property type="project" value="TreeGrafter"/>
</dbReference>
<dbReference type="PROSITE" id="PS50157">
    <property type="entry name" value="ZINC_FINGER_C2H2_2"/>
    <property type="match status" value="2"/>
</dbReference>
<proteinExistence type="predicted"/>
<dbReference type="EMBL" id="JAUKUA010000001">
    <property type="protein sequence ID" value="KAK0729906.1"/>
    <property type="molecule type" value="Genomic_DNA"/>
</dbReference>
<feature type="compositionally biased region" description="Low complexity" evidence="6">
    <location>
        <begin position="519"/>
        <end position="528"/>
    </location>
</feature>
<evidence type="ECO:0000259" key="8">
    <source>
        <dbReference type="PROSITE" id="PS50157"/>
    </source>
</evidence>
<evidence type="ECO:0000256" key="1">
    <source>
        <dbReference type="ARBA" id="ARBA00022723"/>
    </source>
</evidence>
<keyword evidence="3 5" id="KW-0863">Zinc-finger</keyword>
<feature type="compositionally biased region" description="Polar residues" evidence="6">
    <location>
        <begin position="186"/>
        <end position="199"/>
    </location>
</feature>
<keyword evidence="7" id="KW-1133">Transmembrane helix</keyword>
<evidence type="ECO:0000256" key="3">
    <source>
        <dbReference type="ARBA" id="ARBA00022771"/>
    </source>
</evidence>
<feature type="domain" description="C2H2-type" evidence="8">
    <location>
        <begin position="585"/>
        <end position="615"/>
    </location>
</feature>
<evidence type="ECO:0000256" key="7">
    <source>
        <dbReference type="SAM" id="Phobius"/>
    </source>
</evidence>
<feature type="compositionally biased region" description="Basic residues" evidence="6">
    <location>
        <begin position="269"/>
        <end position="281"/>
    </location>
</feature>
<accession>A0AA40EAB6</accession>
<reference evidence="9" key="1">
    <citation type="submission" date="2023-06" db="EMBL/GenBank/DDBJ databases">
        <title>Genome-scale phylogeny and comparative genomics of the fungal order Sordariales.</title>
        <authorList>
            <consortium name="Lawrence Berkeley National Laboratory"/>
            <person name="Hensen N."/>
            <person name="Bonometti L."/>
            <person name="Westerberg I."/>
            <person name="Brannstrom I.O."/>
            <person name="Guillou S."/>
            <person name="Cros-Aarteil S."/>
            <person name="Calhoun S."/>
            <person name="Haridas S."/>
            <person name="Kuo A."/>
            <person name="Mondo S."/>
            <person name="Pangilinan J."/>
            <person name="Riley R."/>
            <person name="Labutti K."/>
            <person name="Andreopoulos B."/>
            <person name="Lipzen A."/>
            <person name="Chen C."/>
            <person name="Yanf M."/>
            <person name="Daum C."/>
            <person name="Ng V."/>
            <person name="Clum A."/>
            <person name="Steindorff A."/>
            <person name="Ohm R."/>
            <person name="Martin F."/>
            <person name="Silar P."/>
            <person name="Natvig D."/>
            <person name="Lalanne C."/>
            <person name="Gautier V."/>
            <person name="Ament-Velasquez S.L."/>
            <person name="Kruys A."/>
            <person name="Hutchinson M.I."/>
            <person name="Powell A.J."/>
            <person name="Barry K."/>
            <person name="Miller A.N."/>
            <person name="Grigoriev I.V."/>
            <person name="Debuchy R."/>
            <person name="Gladieux P."/>
            <person name="Thoren M.H."/>
            <person name="Johannesson H."/>
        </authorList>
    </citation>
    <scope>NUCLEOTIDE SEQUENCE</scope>
    <source>
        <strain evidence="9">SMH4607-1</strain>
    </source>
</reference>
<feature type="region of interest" description="Disordered" evidence="6">
    <location>
        <begin position="65"/>
        <end position="215"/>
    </location>
</feature>
<evidence type="ECO:0000256" key="6">
    <source>
        <dbReference type="SAM" id="MobiDB-lite"/>
    </source>
</evidence>
<dbReference type="GO" id="GO:0043565">
    <property type="term" value="F:sequence-specific DNA binding"/>
    <property type="evidence" value="ECO:0007669"/>
    <property type="project" value="TreeGrafter"/>
</dbReference>
<keyword evidence="10" id="KW-1185">Reference proteome</keyword>
<evidence type="ECO:0000313" key="9">
    <source>
        <dbReference type="EMBL" id="KAK0729906.1"/>
    </source>
</evidence>
<feature type="compositionally biased region" description="Polar residues" evidence="6">
    <location>
        <begin position="529"/>
        <end position="538"/>
    </location>
</feature>
<dbReference type="GO" id="GO:0008270">
    <property type="term" value="F:zinc ion binding"/>
    <property type="evidence" value="ECO:0007669"/>
    <property type="project" value="UniProtKB-KW"/>
</dbReference>
<dbReference type="GO" id="GO:0000981">
    <property type="term" value="F:DNA-binding transcription factor activity, RNA polymerase II-specific"/>
    <property type="evidence" value="ECO:0007669"/>
    <property type="project" value="TreeGrafter"/>
</dbReference>
<evidence type="ECO:0000256" key="5">
    <source>
        <dbReference type="PROSITE-ProRule" id="PRU00042"/>
    </source>
</evidence>
<feature type="compositionally biased region" description="Polar residues" evidence="6">
    <location>
        <begin position="284"/>
        <end position="303"/>
    </location>
</feature>
<keyword evidence="7" id="KW-0472">Membrane</keyword>
<evidence type="ECO:0000256" key="2">
    <source>
        <dbReference type="ARBA" id="ARBA00022737"/>
    </source>
</evidence>
<feature type="transmembrane region" description="Helical" evidence="7">
    <location>
        <begin position="22"/>
        <end position="46"/>
    </location>
</feature>
<dbReference type="InterPro" id="IPR036236">
    <property type="entry name" value="Znf_C2H2_sf"/>
</dbReference>
<keyword evidence="1" id="KW-0479">Metal-binding</keyword>
<gene>
    <name evidence="9" type="ORF">B0H67DRAFT_478481</name>
</gene>
<sequence>MPSLLRSAGSALVPRSTLDGRAIAGAVVGSVVGFLLILLCISPFVLRKRREWRNCRLEPALQAEMGEGQSQSPGGSSSPQHPQAGDAKRLSADPLVPDQGYGKDSAVANGTYPMTESVLGNGHSFHQTAASEHKHPHTSPLPPGVSIHQGLPSPVSSPFSTSRFDLPTPEATKDGQAVLTPPADKSTLSSPDSHPTSRYDSVGTPVRENTRELSFTDSYAAPTRVLTGISSTGISPTGITAEPETFEQPSQSPSHRHFPHISGSIRSLIHARRPSQHRRDSKRSTQAGTGDGTRSPSVTTTEALTYPEVAEPPLEVDVEAHGEAWSYYHDPNLTNDLPAEYRQTTSGPTPLTQTITPKDRTFSRQTSLINKRFPPGPGLQRTDSLPIPTIVSDIQNLPLQFSTAPSGNPMEMMNPTNDVESNWRLKQDLLKIDSPPPVSEPSPMPTYMAPLEESSPPYIKPELSPGPEHQFAPGIEVNGYEFYPNDDFSDMIVDYQEEHYDPHGYDNPSDLSTPPPSSGPSTENTPSTQISDAFTASPSPRPDINSGIGGQLASSPRSFPCDQCHRVFDQIHKLNHHKRYHDRPHECPHMGCSMKFGTKTHLDRHINDKHMKTRKFYCTQSDCPYSRQGGKSFPRKDNWRRHMLNKHRISPEAEPEFVDDVMPGIATGAF</sequence>
<organism evidence="9 10">
    <name type="scientific">Lasiosphaeris hirsuta</name>
    <dbReference type="NCBI Taxonomy" id="260670"/>
    <lineage>
        <taxon>Eukaryota</taxon>
        <taxon>Fungi</taxon>
        <taxon>Dikarya</taxon>
        <taxon>Ascomycota</taxon>
        <taxon>Pezizomycotina</taxon>
        <taxon>Sordariomycetes</taxon>
        <taxon>Sordariomycetidae</taxon>
        <taxon>Sordariales</taxon>
        <taxon>Lasiosphaeriaceae</taxon>
        <taxon>Lasiosphaeris</taxon>
    </lineage>
</organism>
<protein>
    <recommendedName>
        <fullName evidence="8">C2H2-type domain-containing protein</fullName>
    </recommendedName>
</protein>
<dbReference type="PANTHER" id="PTHR24408">
    <property type="entry name" value="ZINC FINGER PROTEIN"/>
    <property type="match status" value="1"/>
</dbReference>
<keyword evidence="4" id="KW-0862">Zinc</keyword>
<dbReference type="Proteomes" id="UP001172102">
    <property type="component" value="Unassembled WGS sequence"/>
</dbReference>
<dbReference type="AlphaFoldDB" id="A0AA40EAB6"/>
<feature type="domain" description="C2H2-type" evidence="8">
    <location>
        <begin position="559"/>
        <end position="586"/>
    </location>
</feature>
<feature type="compositionally biased region" description="Low complexity" evidence="6">
    <location>
        <begin position="68"/>
        <end position="83"/>
    </location>
</feature>
<keyword evidence="2" id="KW-0677">Repeat</keyword>
<dbReference type="PROSITE" id="PS00028">
    <property type="entry name" value="ZINC_FINGER_C2H2_1"/>
    <property type="match status" value="2"/>
</dbReference>
<comment type="caution">
    <text evidence="9">The sequence shown here is derived from an EMBL/GenBank/DDBJ whole genome shotgun (WGS) entry which is preliminary data.</text>
</comment>
<dbReference type="Gene3D" id="3.30.160.60">
    <property type="entry name" value="Classic Zinc Finger"/>
    <property type="match status" value="1"/>
</dbReference>
<dbReference type="PANTHER" id="PTHR24408:SF58">
    <property type="entry name" value="TRANSCRIPTION FACTOR (TFIIIA), PUTATIVE (AFU_ORTHOLOGUE AFUA_1G05150)-RELATED"/>
    <property type="match status" value="1"/>
</dbReference>
<feature type="compositionally biased region" description="Polar residues" evidence="6">
    <location>
        <begin position="154"/>
        <end position="163"/>
    </location>
</feature>
<dbReference type="SMART" id="SM00355">
    <property type="entry name" value="ZnF_C2H2"/>
    <property type="match status" value="3"/>
</dbReference>
<evidence type="ECO:0000256" key="4">
    <source>
        <dbReference type="ARBA" id="ARBA00022833"/>
    </source>
</evidence>
<name>A0AA40EAB6_9PEZI</name>
<evidence type="ECO:0000313" key="10">
    <source>
        <dbReference type="Proteomes" id="UP001172102"/>
    </source>
</evidence>
<feature type="region of interest" description="Disordered" evidence="6">
    <location>
        <begin position="499"/>
        <end position="555"/>
    </location>
</feature>
<dbReference type="InterPro" id="IPR013087">
    <property type="entry name" value="Znf_C2H2_type"/>
</dbReference>
<dbReference type="SUPFAM" id="SSF57667">
    <property type="entry name" value="beta-beta-alpha zinc fingers"/>
    <property type="match status" value="1"/>
</dbReference>
<feature type="compositionally biased region" description="Polar residues" evidence="6">
    <location>
        <begin position="229"/>
        <end position="238"/>
    </location>
</feature>